<evidence type="ECO:0008006" key="4">
    <source>
        <dbReference type="Google" id="ProtNLM"/>
    </source>
</evidence>
<dbReference type="Proteomes" id="UP000619265">
    <property type="component" value="Unassembled WGS sequence"/>
</dbReference>
<sequence>PPSNETGREKAKLQPHKHKHQAKRHYIMANKFVAVFLMCIVVVAAFSLHQEVEATGDSYKSCFTPCNADCKKKGNGGTFCEIDCDNSCTAAEAEEKLKATIF</sequence>
<dbReference type="Pfam" id="PF09253">
    <property type="entry name" value="Ole_e_6"/>
    <property type="match status" value="1"/>
</dbReference>
<comment type="caution">
    <text evidence="2">The sequence shown here is derived from an EMBL/GenBank/DDBJ whole genome shotgun (WGS) entry which is preliminary data.</text>
</comment>
<protein>
    <recommendedName>
        <fullName evidence="4">Major pollen allergen Ole e 6-like</fullName>
    </recommendedName>
</protein>
<proteinExistence type="predicted"/>
<keyword evidence="1" id="KW-0812">Transmembrane</keyword>
<dbReference type="SUPFAM" id="SSF111388">
    <property type="entry name" value="Pollen allergen ole e 6"/>
    <property type="match status" value="1"/>
</dbReference>
<reference evidence="2" key="1">
    <citation type="submission" date="2015-10" db="EMBL/GenBank/DDBJ databases">
        <authorList>
            <person name="Martinez-Garcia P.J."/>
            <person name="Crepeau M.W."/>
            <person name="Puiu D."/>
            <person name="Gonzalez-Ibeas D."/>
            <person name="Whalen J."/>
            <person name="Stevens K."/>
            <person name="Paul R."/>
            <person name="Butterfield T."/>
            <person name="Britton M."/>
            <person name="Reagan R."/>
            <person name="Chakraborty S."/>
            <person name="Walawage S.L."/>
            <person name="Vasquez-Gross H.A."/>
            <person name="Cardeno C."/>
            <person name="Famula R."/>
            <person name="Pratt K."/>
            <person name="Kuruganti S."/>
            <person name="Aradhya M.K."/>
            <person name="Leslie C.A."/>
            <person name="Dandekar A.M."/>
            <person name="Salzberg S.L."/>
            <person name="Wegrzyn J.L."/>
            <person name="Langley C.H."/>
            <person name="Neale D.B."/>
        </authorList>
    </citation>
    <scope>NUCLEOTIDE SEQUENCE</scope>
    <source>
        <tissue evidence="2">Leaves</tissue>
    </source>
</reference>
<reference evidence="2" key="2">
    <citation type="submission" date="2020-03" db="EMBL/GenBank/DDBJ databases">
        <title>Walnut 2.0.</title>
        <authorList>
            <person name="Marrano A."/>
            <person name="Britton M."/>
            <person name="Zimin A.V."/>
            <person name="Zaini P.A."/>
            <person name="Workman R."/>
            <person name="Puiu D."/>
            <person name="Bianco L."/>
            <person name="Allen B.J."/>
            <person name="Troggio M."/>
            <person name="Leslie C.A."/>
            <person name="Timp W."/>
            <person name="Dendekar A."/>
            <person name="Salzberg S.L."/>
            <person name="Neale D.B."/>
        </authorList>
    </citation>
    <scope>NUCLEOTIDE SEQUENCE</scope>
    <source>
        <tissue evidence="2">Leaves</tissue>
    </source>
</reference>
<gene>
    <name evidence="2" type="ORF">F2P56_018652</name>
</gene>
<dbReference type="Gene3D" id="1.10.287.720">
    <property type="entry name" value="Pollen allergen ole e 6"/>
    <property type="match status" value="1"/>
</dbReference>
<name>A0A833UJ87_JUGRE</name>
<dbReference type="EMBL" id="LIHL02000008">
    <property type="protein sequence ID" value="KAF5462664.1"/>
    <property type="molecule type" value="Genomic_DNA"/>
</dbReference>
<evidence type="ECO:0000256" key="1">
    <source>
        <dbReference type="SAM" id="Phobius"/>
    </source>
</evidence>
<dbReference type="PANTHER" id="PTHR35632:SF1">
    <property type="entry name" value="MAJOR POLLEN ALLERGEN OLE E 6-LIKE"/>
    <property type="match status" value="1"/>
</dbReference>
<organism evidence="2 3">
    <name type="scientific">Juglans regia</name>
    <name type="common">English walnut</name>
    <dbReference type="NCBI Taxonomy" id="51240"/>
    <lineage>
        <taxon>Eukaryota</taxon>
        <taxon>Viridiplantae</taxon>
        <taxon>Streptophyta</taxon>
        <taxon>Embryophyta</taxon>
        <taxon>Tracheophyta</taxon>
        <taxon>Spermatophyta</taxon>
        <taxon>Magnoliopsida</taxon>
        <taxon>eudicotyledons</taxon>
        <taxon>Gunneridae</taxon>
        <taxon>Pentapetalae</taxon>
        <taxon>rosids</taxon>
        <taxon>fabids</taxon>
        <taxon>Fagales</taxon>
        <taxon>Juglandaceae</taxon>
        <taxon>Juglans</taxon>
    </lineage>
</organism>
<keyword evidence="1" id="KW-0472">Membrane</keyword>
<accession>A0A833UJ87</accession>
<dbReference type="PANTHER" id="PTHR35632">
    <property type="entry name" value="MAJOR POLLEN ALLERGEN OLE E 6-LIKE"/>
    <property type="match status" value="1"/>
</dbReference>
<feature type="non-terminal residue" evidence="2">
    <location>
        <position position="1"/>
    </location>
</feature>
<evidence type="ECO:0000313" key="2">
    <source>
        <dbReference type="EMBL" id="KAF5462664.1"/>
    </source>
</evidence>
<dbReference type="InterPro" id="IPR036466">
    <property type="entry name" value="Pollen_allergen_ole-e-6_sf"/>
</dbReference>
<dbReference type="Gramene" id="Jr08_13910_p2">
    <property type="protein sequence ID" value="cds.Jr08_13910_p2"/>
    <property type="gene ID" value="Jr08_13910"/>
</dbReference>
<dbReference type="AlphaFoldDB" id="A0A833UJ87"/>
<keyword evidence="1" id="KW-1133">Transmembrane helix</keyword>
<evidence type="ECO:0000313" key="3">
    <source>
        <dbReference type="Proteomes" id="UP000619265"/>
    </source>
</evidence>
<feature type="transmembrane region" description="Helical" evidence="1">
    <location>
        <begin position="26"/>
        <end position="48"/>
    </location>
</feature>
<dbReference type="InterPro" id="IPR015333">
    <property type="entry name" value="Pollen_allergen_ole-e-6"/>
</dbReference>